<keyword evidence="2" id="KW-0238">DNA-binding</keyword>
<dbReference type="Proteomes" id="UP000484885">
    <property type="component" value="Unassembled WGS sequence"/>
</dbReference>
<evidence type="ECO:0000259" key="1">
    <source>
        <dbReference type="SMART" id="SM00966"/>
    </source>
</evidence>
<dbReference type="Pfam" id="PF04014">
    <property type="entry name" value="MazE_antitoxin"/>
    <property type="match status" value="1"/>
</dbReference>
<accession>A0A845VIX8</accession>
<dbReference type="SUPFAM" id="SSF89447">
    <property type="entry name" value="AbrB/MazE/MraZ-like"/>
    <property type="match status" value="1"/>
</dbReference>
<sequence>MKTKLIAIGNSKGVRIPAAMIREAGLEYELDLRVEQDGLKIRPARHLREGWDDAFAAAAGESADALLIDDTLANDFDEQAWQW</sequence>
<evidence type="ECO:0000313" key="3">
    <source>
        <dbReference type="Proteomes" id="UP000484885"/>
    </source>
</evidence>
<dbReference type="EMBL" id="JAAGSC010000044">
    <property type="protein sequence ID" value="NDY97129.1"/>
    <property type="molecule type" value="Genomic_DNA"/>
</dbReference>
<keyword evidence="3" id="KW-1185">Reference proteome</keyword>
<reference evidence="2 3" key="1">
    <citation type="submission" date="2020-02" db="EMBL/GenBank/DDBJ databases">
        <authorList>
            <person name="Zhang X.-Y."/>
        </authorList>
    </citation>
    <scope>NUCLEOTIDE SEQUENCE [LARGE SCALE GENOMIC DNA]</scope>
    <source>
        <strain evidence="2 3">C33</strain>
    </source>
</reference>
<name>A0A845VIX8_9GAMM</name>
<dbReference type="SMART" id="SM00966">
    <property type="entry name" value="SpoVT_AbrB"/>
    <property type="match status" value="1"/>
</dbReference>
<feature type="domain" description="SpoVT-AbrB" evidence="1">
    <location>
        <begin position="6"/>
        <end position="49"/>
    </location>
</feature>
<dbReference type="InterPro" id="IPR037914">
    <property type="entry name" value="SpoVT-AbrB_sf"/>
</dbReference>
<dbReference type="Gene3D" id="2.10.260.10">
    <property type="match status" value="1"/>
</dbReference>
<organism evidence="2 3">
    <name type="scientific">Wenzhouxiangella limi</name>
    <dbReference type="NCBI Taxonomy" id="2707351"/>
    <lineage>
        <taxon>Bacteria</taxon>
        <taxon>Pseudomonadati</taxon>
        <taxon>Pseudomonadota</taxon>
        <taxon>Gammaproteobacteria</taxon>
        <taxon>Chromatiales</taxon>
        <taxon>Wenzhouxiangellaceae</taxon>
        <taxon>Wenzhouxiangella</taxon>
    </lineage>
</organism>
<dbReference type="GO" id="GO:0003677">
    <property type="term" value="F:DNA binding"/>
    <property type="evidence" value="ECO:0007669"/>
    <property type="project" value="UniProtKB-KW"/>
</dbReference>
<comment type="caution">
    <text evidence="2">The sequence shown here is derived from an EMBL/GenBank/DDBJ whole genome shotgun (WGS) entry which is preliminary data.</text>
</comment>
<evidence type="ECO:0000313" key="2">
    <source>
        <dbReference type="EMBL" id="NDY97129.1"/>
    </source>
</evidence>
<dbReference type="InterPro" id="IPR007159">
    <property type="entry name" value="SpoVT-AbrB_dom"/>
</dbReference>
<dbReference type="AlphaFoldDB" id="A0A845VIX8"/>
<proteinExistence type="predicted"/>
<dbReference type="RefSeq" id="WP_164212494.1">
    <property type="nucleotide sequence ID" value="NZ_JAAGSC010000044.1"/>
</dbReference>
<protein>
    <submittedName>
        <fullName evidence="2">AbrB/MazE/SpoVT family DNA-binding domain-containing protein</fullName>
    </submittedName>
</protein>
<gene>
    <name evidence="2" type="ORF">G3I74_15505</name>
</gene>